<feature type="domain" description="Transposase IS4-like" evidence="1">
    <location>
        <begin position="300"/>
        <end position="494"/>
    </location>
</feature>
<dbReference type="InterPro" id="IPR002559">
    <property type="entry name" value="Transposase_11"/>
</dbReference>
<protein>
    <submittedName>
        <fullName evidence="2">Transposase</fullName>
    </submittedName>
</protein>
<name>A0A1F5VXN7_9BACT</name>
<dbReference type="SUPFAM" id="SSF46689">
    <property type="entry name" value="Homeodomain-like"/>
    <property type="match status" value="1"/>
</dbReference>
<dbReference type="EMBL" id="MFGW01000012">
    <property type="protein sequence ID" value="OGF68168.1"/>
    <property type="molecule type" value="Genomic_DNA"/>
</dbReference>
<dbReference type="Proteomes" id="UP000178943">
    <property type="component" value="Unassembled WGS sequence"/>
</dbReference>
<sequence>MNDKNYFLHPKSEWQRRYEALRASLVERLPAKVVAKRFNYSPSYILFLRHQFKHGKIDFSEPTPEGKVNRYRVSAEVRQKIKEWRQHNMSAGEITECLLEEGLEISVRTVERVLREEGFPKLPRRSRIKIGMTIKGAAIPEKSKVVELAELDGQRMTSDNAGLFLFAPFLSQYPLDAIVSAAGLPGNKTIPAKQYLLSFLALKLVGNERYSHAGDYGFDMAAGLFAGLNVLPKVTAMSSYSYSLDEVHIMKLQEAFVKHSCKVGLYDGGVVNLDFHTIPHYGEQSVLEQHWAGARNKSMKGALTLFAQDAQTKLILYTAADLMRRETDFQAEEFIKFWKKVHRGIRPLLVFDSKFTGYAHLSKLNRQGIKFITLRRRGEKLLEAAHRIASWKRISIDHPKRKYPNPYIHESTTELKNYSGLIRQVIVKGNGHEKPAMLITNDFDMPVELLVSNYARRWRVENGLSEAVSFFNLNALSSPILVKVHFDVVMTMIADTLYSMIAQQLRGFEDCNANSIYRHFIRGKAMVSIDGNNIKVTFPRRAHNPILRNVPWDKFPQKHPCFEQSKLYFSFM</sequence>
<dbReference type="GO" id="GO:0003677">
    <property type="term" value="F:DNA binding"/>
    <property type="evidence" value="ECO:0007669"/>
    <property type="project" value="InterPro"/>
</dbReference>
<comment type="caution">
    <text evidence="2">The sequence shown here is derived from an EMBL/GenBank/DDBJ whole genome shotgun (WGS) entry which is preliminary data.</text>
</comment>
<accession>A0A1F5VXN7</accession>
<organism evidence="2 3">
    <name type="scientific">Candidatus Fischerbacteria bacterium RBG_13_37_8</name>
    <dbReference type="NCBI Taxonomy" id="1817863"/>
    <lineage>
        <taxon>Bacteria</taxon>
        <taxon>Candidatus Fischeribacteriota</taxon>
    </lineage>
</organism>
<evidence type="ECO:0000259" key="1">
    <source>
        <dbReference type="Pfam" id="PF01609"/>
    </source>
</evidence>
<dbReference type="InterPro" id="IPR009057">
    <property type="entry name" value="Homeodomain-like_sf"/>
</dbReference>
<dbReference type="GO" id="GO:0006313">
    <property type="term" value="P:DNA transposition"/>
    <property type="evidence" value="ECO:0007669"/>
    <property type="project" value="InterPro"/>
</dbReference>
<gene>
    <name evidence="2" type="ORF">A2Y62_08730</name>
</gene>
<evidence type="ECO:0000313" key="3">
    <source>
        <dbReference type="Proteomes" id="UP000178943"/>
    </source>
</evidence>
<evidence type="ECO:0000313" key="2">
    <source>
        <dbReference type="EMBL" id="OGF68168.1"/>
    </source>
</evidence>
<dbReference type="SUPFAM" id="SSF53098">
    <property type="entry name" value="Ribonuclease H-like"/>
    <property type="match status" value="1"/>
</dbReference>
<dbReference type="AlphaFoldDB" id="A0A1F5VXN7"/>
<proteinExistence type="predicted"/>
<dbReference type="InterPro" id="IPR012337">
    <property type="entry name" value="RNaseH-like_sf"/>
</dbReference>
<dbReference type="GO" id="GO:0004803">
    <property type="term" value="F:transposase activity"/>
    <property type="evidence" value="ECO:0007669"/>
    <property type="project" value="InterPro"/>
</dbReference>
<reference evidence="2 3" key="1">
    <citation type="journal article" date="2016" name="Nat. Commun.">
        <title>Thousands of microbial genomes shed light on interconnected biogeochemical processes in an aquifer system.</title>
        <authorList>
            <person name="Anantharaman K."/>
            <person name="Brown C.T."/>
            <person name="Hug L.A."/>
            <person name="Sharon I."/>
            <person name="Castelle C.J."/>
            <person name="Probst A.J."/>
            <person name="Thomas B.C."/>
            <person name="Singh A."/>
            <person name="Wilkins M.J."/>
            <person name="Karaoz U."/>
            <person name="Brodie E.L."/>
            <person name="Williams K.H."/>
            <person name="Hubbard S.S."/>
            <person name="Banfield J.F."/>
        </authorList>
    </citation>
    <scope>NUCLEOTIDE SEQUENCE [LARGE SCALE GENOMIC DNA]</scope>
</reference>
<dbReference type="Pfam" id="PF01609">
    <property type="entry name" value="DDE_Tnp_1"/>
    <property type="match status" value="1"/>
</dbReference>